<organism evidence="4 5">
    <name type="scientific">Rotaria sordida</name>
    <dbReference type="NCBI Taxonomy" id="392033"/>
    <lineage>
        <taxon>Eukaryota</taxon>
        <taxon>Metazoa</taxon>
        <taxon>Spiralia</taxon>
        <taxon>Gnathifera</taxon>
        <taxon>Rotifera</taxon>
        <taxon>Eurotatoria</taxon>
        <taxon>Bdelloidea</taxon>
        <taxon>Philodinida</taxon>
        <taxon>Philodinidae</taxon>
        <taxon>Rotaria</taxon>
    </lineage>
</organism>
<accession>A0A819H3K1</accession>
<dbReference type="Gene3D" id="2.60.120.740">
    <property type="match status" value="1"/>
</dbReference>
<keyword evidence="2" id="KW-0472">Membrane</keyword>
<feature type="region of interest" description="Disordered" evidence="1">
    <location>
        <begin position="431"/>
        <end position="453"/>
    </location>
</feature>
<feature type="compositionally biased region" description="Basic and acidic residues" evidence="1">
    <location>
        <begin position="625"/>
        <end position="635"/>
    </location>
</feature>
<dbReference type="AlphaFoldDB" id="A0A819H3K1"/>
<dbReference type="InterPro" id="IPR043159">
    <property type="entry name" value="Lectin_gal-bd_sf"/>
</dbReference>
<feature type="signal peptide" evidence="3">
    <location>
        <begin position="1"/>
        <end position="17"/>
    </location>
</feature>
<dbReference type="EMBL" id="CAJOBE010003692">
    <property type="protein sequence ID" value="CAF3895581.1"/>
    <property type="molecule type" value="Genomic_DNA"/>
</dbReference>
<protein>
    <recommendedName>
        <fullName evidence="6">SUEL-type lectin domain-containing protein</fullName>
    </recommendedName>
</protein>
<feature type="chain" id="PRO_5033044701" description="SUEL-type lectin domain-containing protein" evidence="3">
    <location>
        <begin position="18"/>
        <end position="635"/>
    </location>
</feature>
<evidence type="ECO:0000313" key="4">
    <source>
        <dbReference type="EMBL" id="CAF3895581.1"/>
    </source>
</evidence>
<feature type="transmembrane region" description="Helical" evidence="2">
    <location>
        <begin position="390"/>
        <end position="417"/>
    </location>
</feature>
<name>A0A819H3K1_9BILA</name>
<dbReference type="CDD" id="cd22823">
    <property type="entry name" value="Gal_Rha_Lectin"/>
    <property type="match status" value="1"/>
</dbReference>
<evidence type="ECO:0000313" key="5">
    <source>
        <dbReference type="Proteomes" id="UP000663874"/>
    </source>
</evidence>
<evidence type="ECO:0000256" key="2">
    <source>
        <dbReference type="SAM" id="Phobius"/>
    </source>
</evidence>
<evidence type="ECO:0000256" key="1">
    <source>
        <dbReference type="SAM" id="MobiDB-lite"/>
    </source>
</evidence>
<feature type="region of interest" description="Disordered" evidence="1">
    <location>
        <begin position="572"/>
        <end position="635"/>
    </location>
</feature>
<proteinExistence type="predicted"/>
<reference evidence="4" key="1">
    <citation type="submission" date="2021-02" db="EMBL/GenBank/DDBJ databases">
        <authorList>
            <person name="Nowell W R."/>
        </authorList>
    </citation>
    <scope>NUCLEOTIDE SEQUENCE</scope>
</reference>
<comment type="caution">
    <text evidence="4">The sequence shown here is derived from an EMBL/GenBank/DDBJ whole genome shotgun (WGS) entry which is preliminary data.</text>
</comment>
<feature type="compositionally biased region" description="Polar residues" evidence="1">
    <location>
        <begin position="592"/>
        <end position="606"/>
    </location>
</feature>
<feature type="compositionally biased region" description="Basic and acidic residues" evidence="1">
    <location>
        <begin position="581"/>
        <end position="591"/>
    </location>
</feature>
<keyword evidence="2" id="KW-1133">Transmembrane helix</keyword>
<evidence type="ECO:0008006" key="6">
    <source>
        <dbReference type="Google" id="ProtNLM"/>
    </source>
</evidence>
<evidence type="ECO:0000256" key="3">
    <source>
        <dbReference type="SAM" id="SignalP"/>
    </source>
</evidence>
<keyword evidence="2" id="KW-0812">Transmembrane</keyword>
<keyword evidence="3" id="KW-0732">Signal</keyword>
<dbReference type="Proteomes" id="UP000663874">
    <property type="component" value="Unassembled WGS sequence"/>
</dbReference>
<sequence>MLIKIILFFFIFQISYTYKANPTSWLCIDSTNQLSNTFPSCLPGYVIDIEHVYYESTNDNSCNGITLCRIENKNTVLFACNRKRTCHIDINTLNFHINSTCSTTKRLYIEYRCLPIIQEQKDYLCESPTSRRIRVGDINLSCERNYRLHITKALIGISLKSLQDEINNKNRFKCNKDTQTTCIYNIPNAYYDVCNSQLKDGNDDQCKIRYNERPTLKDCEYGMTSNFSMVEYLCIPGNGIIEDLPRFDICSTEISELISIDRGLLHSPKYPQALDQYLSCKKQLFVPRESRLRLFMLEKSLEYSHELNINLLNTVRTLVRNELVDINITNQNNDELVQFELKTNHVGGGQFLLYFQIDSRLSEYAPFVLEPQKHMNVDDQRGKTLLKRDWRIIIGCAIGLLFVLILIAIIFIVHRIVKHRQIRARRYLKSEDDHRQRLNTPTISPTHHHHHGKDLQIEQPYLTSSSPTILPSSSLIVNNHNRPNSASSTTSSIIIHQMNDGQSDRESLIKPINQIQSRTNVTNTDIDNFYEEIKEQQQQTALALGKNNNDIKGDILNPYLEAKSFEQKKNLFQGNKSSQPIRDHHESEQRYQRPSSSTNMESSNVVNEEIKHSRKPLPKIPPQRMDLKHSEANAP</sequence>
<gene>
    <name evidence="4" type="ORF">FNK824_LOCUS20293</name>
</gene>